<evidence type="ECO:0000256" key="1">
    <source>
        <dbReference type="ARBA" id="ARBA00001947"/>
    </source>
</evidence>
<evidence type="ECO:0000256" key="2">
    <source>
        <dbReference type="ARBA" id="ARBA00022670"/>
    </source>
</evidence>
<keyword evidence="3" id="KW-0479">Metal-binding</keyword>
<evidence type="ECO:0000313" key="9">
    <source>
        <dbReference type="Proteomes" id="UP000663856"/>
    </source>
</evidence>
<protein>
    <recommendedName>
        <fullName evidence="11">Archaemetzincin-2</fullName>
    </recommendedName>
</protein>
<gene>
    <name evidence="8" type="ORF">OVN521_LOCUS29223</name>
    <name evidence="7" type="ORF">WKI299_LOCUS22335</name>
</gene>
<evidence type="ECO:0000256" key="5">
    <source>
        <dbReference type="ARBA" id="ARBA00022833"/>
    </source>
</evidence>
<dbReference type="GO" id="GO:0006508">
    <property type="term" value="P:proteolysis"/>
    <property type="evidence" value="ECO:0007669"/>
    <property type="project" value="UniProtKB-KW"/>
</dbReference>
<organism evidence="7 9">
    <name type="scientific">Rotaria magnacalcarata</name>
    <dbReference type="NCBI Taxonomy" id="392030"/>
    <lineage>
        <taxon>Eukaryota</taxon>
        <taxon>Metazoa</taxon>
        <taxon>Spiralia</taxon>
        <taxon>Gnathifera</taxon>
        <taxon>Rotifera</taxon>
        <taxon>Eurotatoria</taxon>
        <taxon>Bdelloidea</taxon>
        <taxon>Philodinida</taxon>
        <taxon>Philodinidae</taxon>
        <taxon>Rotaria</taxon>
    </lineage>
</organism>
<dbReference type="Pfam" id="PF07998">
    <property type="entry name" value="Peptidase_M54"/>
    <property type="match status" value="1"/>
</dbReference>
<keyword evidence="2" id="KW-0645">Protease</keyword>
<dbReference type="GO" id="GO:0046872">
    <property type="term" value="F:metal ion binding"/>
    <property type="evidence" value="ECO:0007669"/>
    <property type="project" value="UniProtKB-KW"/>
</dbReference>
<evidence type="ECO:0000256" key="3">
    <source>
        <dbReference type="ARBA" id="ARBA00022723"/>
    </source>
</evidence>
<dbReference type="Proteomes" id="UP000663866">
    <property type="component" value="Unassembled WGS sequence"/>
</dbReference>
<sequence>MSFIRPDNKVIAEALGDINTLPSNMQMAVKHKVDESFQPVPTPRSGDWLRQHQEKGQTLKSFERTMSKAIPHATFKTIYIQPVGIFNHLRAAPLDVITEFSRVFFAGCEVEVLPAIDFTNSMSHRDNSGVVQYRTDGFYNLLAETRDKRDKRRELLCVAVTMADIYPDDKWNFVYGQASPLDGFGVYSFARLDPLFFKSSNKLNNTPLTDEHRIIIRRRCVKILLHEVGHLFGLKHCIYYVCLMNGANHEIEMDRQPLYLCPVCLRKLHSTLQFDVKQMYENFVNLCEKYELEEETIWYRRRLELIQEKDT</sequence>
<accession>A0A816UA33</accession>
<keyword evidence="10" id="KW-1185">Reference proteome</keyword>
<name>A0A816UA33_9BILA</name>
<dbReference type="InterPro" id="IPR012962">
    <property type="entry name" value="Pept_M54_archaemetzincn"/>
</dbReference>
<evidence type="ECO:0000313" key="10">
    <source>
        <dbReference type="Proteomes" id="UP000663866"/>
    </source>
</evidence>
<proteinExistence type="predicted"/>
<evidence type="ECO:0008006" key="11">
    <source>
        <dbReference type="Google" id="ProtNLM"/>
    </source>
</evidence>
<dbReference type="SUPFAM" id="SSF55486">
    <property type="entry name" value="Metalloproteases ('zincins'), catalytic domain"/>
    <property type="match status" value="1"/>
</dbReference>
<evidence type="ECO:0000256" key="6">
    <source>
        <dbReference type="ARBA" id="ARBA00023049"/>
    </source>
</evidence>
<dbReference type="InterPro" id="IPR024079">
    <property type="entry name" value="MetalloPept_cat_dom_sf"/>
</dbReference>
<comment type="cofactor">
    <cofactor evidence="1">
        <name>Zn(2+)</name>
        <dbReference type="ChEBI" id="CHEBI:29105"/>
    </cofactor>
</comment>
<dbReference type="Gene3D" id="3.40.390.10">
    <property type="entry name" value="Collagenase (Catalytic Domain)"/>
    <property type="match status" value="1"/>
</dbReference>
<dbReference type="PANTHER" id="PTHR15910">
    <property type="entry name" value="ARCHAEMETZINCIN"/>
    <property type="match status" value="1"/>
</dbReference>
<keyword evidence="6" id="KW-0482">Metalloprotease</keyword>
<reference evidence="7" key="1">
    <citation type="submission" date="2021-02" db="EMBL/GenBank/DDBJ databases">
        <authorList>
            <person name="Nowell W R."/>
        </authorList>
    </citation>
    <scope>NUCLEOTIDE SEQUENCE</scope>
</reference>
<dbReference type="CDD" id="cd11375">
    <property type="entry name" value="Peptidase_M54"/>
    <property type="match status" value="1"/>
</dbReference>
<dbReference type="PANTHER" id="PTHR15910:SF1">
    <property type="entry name" value="ARCHAEMETZINCIN-2"/>
    <property type="match status" value="1"/>
</dbReference>
<evidence type="ECO:0000256" key="4">
    <source>
        <dbReference type="ARBA" id="ARBA00022801"/>
    </source>
</evidence>
<evidence type="ECO:0000313" key="8">
    <source>
        <dbReference type="EMBL" id="CAF4254796.1"/>
    </source>
</evidence>
<dbReference type="EMBL" id="CAJNRF010009550">
    <property type="protein sequence ID" value="CAF2111416.1"/>
    <property type="molecule type" value="Genomic_DNA"/>
</dbReference>
<dbReference type="GO" id="GO:0008237">
    <property type="term" value="F:metallopeptidase activity"/>
    <property type="evidence" value="ECO:0007669"/>
    <property type="project" value="UniProtKB-KW"/>
</dbReference>
<comment type="caution">
    <text evidence="7">The sequence shown here is derived from an EMBL/GenBank/DDBJ whole genome shotgun (WGS) entry which is preliminary data.</text>
</comment>
<keyword evidence="4" id="KW-0378">Hydrolase</keyword>
<keyword evidence="5" id="KW-0862">Zinc</keyword>
<evidence type="ECO:0000313" key="7">
    <source>
        <dbReference type="EMBL" id="CAF2111416.1"/>
    </source>
</evidence>
<dbReference type="Proteomes" id="UP000663856">
    <property type="component" value="Unassembled WGS sequence"/>
</dbReference>
<dbReference type="EMBL" id="CAJOBG010008919">
    <property type="protein sequence ID" value="CAF4254796.1"/>
    <property type="molecule type" value="Genomic_DNA"/>
</dbReference>
<dbReference type="AlphaFoldDB" id="A0A816UA33"/>